<dbReference type="Proteomes" id="UP000315295">
    <property type="component" value="Unassembled WGS sequence"/>
</dbReference>
<dbReference type="Pfam" id="PF00171">
    <property type="entry name" value="Aldedh"/>
    <property type="match status" value="1"/>
</dbReference>
<feature type="domain" description="Aldehyde dehydrogenase" evidence="6">
    <location>
        <begin position="17"/>
        <end position="65"/>
    </location>
</feature>
<reference evidence="7 8" key="1">
    <citation type="journal article" date="2019" name="G3 (Bethesda)">
        <title>Sequencing of a Wild Apple (Malus baccata) Genome Unravels the Differences Between Cultivated and Wild Apple Species Regarding Disease Resistance and Cold Tolerance.</title>
        <authorList>
            <person name="Chen X."/>
        </authorList>
    </citation>
    <scope>NUCLEOTIDE SEQUENCE [LARGE SCALE GENOMIC DNA]</scope>
    <source>
        <strain evidence="8">cv. Shandingzi</strain>
        <tissue evidence="7">Leaves</tissue>
    </source>
</reference>
<evidence type="ECO:0000256" key="2">
    <source>
        <dbReference type="ARBA" id="ARBA00013051"/>
    </source>
</evidence>
<evidence type="ECO:0000259" key="6">
    <source>
        <dbReference type="Pfam" id="PF00171"/>
    </source>
</evidence>
<evidence type="ECO:0000256" key="5">
    <source>
        <dbReference type="ARBA" id="ARBA00030806"/>
    </source>
</evidence>
<evidence type="ECO:0000313" key="7">
    <source>
        <dbReference type="EMBL" id="TQE09398.1"/>
    </source>
</evidence>
<dbReference type="InterPro" id="IPR015590">
    <property type="entry name" value="Aldehyde_DH_dom"/>
</dbReference>
<comment type="caution">
    <text evidence="7">The sequence shown here is derived from an EMBL/GenBank/DDBJ whole genome shotgun (WGS) entry which is preliminary data.</text>
</comment>
<dbReference type="PROSITE" id="PS00070">
    <property type="entry name" value="ALDEHYDE_DEHYDR_CYS"/>
    <property type="match status" value="1"/>
</dbReference>
<dbReference type="GO" id="GO:0004777">
    <property type="term" value="F:succinate-semialdehyde dehydrogenase (NAD+) activity"/>
    <property type="evidence" value="ECO:0007669"/>
    <property type="project" value="UniProtKB-EC"/>
</dbReference>
<evidence type="ECO:0000256" key="3">
    <source>
        <dbReference type="ARBA" id="ARBA00019842"/>
    </source>
</evidence>
<evidence type="ECO:0000256" key="1">
    <source>
        <dbReference type="ARBA" id="ARBA00009986"/>
    </source>
</evidence>
<keyword evidence="8" id="KW-1185">Reference proteome</keyword>
<keyword evidence="4" id="KW-0560">Oxidoreductase</keyword>
<gene>
    <name evidence="7" type="ORF">C1H46_005035</name>
</gene>
<dbReference type="SUPFAM" id="SSF53720">
    <property type="entry name" value="ALDH-like"/>
    <property type="match status" value="1"/>
</dbReference>
<dbReference type="GO" id="GO:0009450">
    <property type="term" value="P:gamma-aminobutyric acid catabolic process"/>
    <property type="evidence" value="ECO:0007669"/>
    <property type="project" value="TreeGrafter"/>
</dbReference>
<dbReference type="InterPro" id="IPR016160">
    <property type="entry name" value="Ald_DH_CS_CYS"/>
</dbReference>
<name>A0A540NED9_MALBA</name>
<sequence length="94" mass="10583">MYLGIKKLEFNTYYTSLAAKFRNSGQTCVCANRIIVQEGIYEKFMDAFVKAVQNLQVGDGFSEGVVQVVTHASIVIAFLVSRAYAWNHHYVTLV</sequence>
<dbReference type="EMBL" id="VIEB01000058">
    <property type="protein sequence ID" value="TQE09398.1"/>
    <property type="molecule type" value="Genomic_DNA"/>
</dbReference>
<organism evidence="7 8">
    <name type="scientific">Malus baccata</name>
    <name type="common">Siberian crab apple</name>
    <name type="synonym">Pyrus baccata</name>
    <dbReference type="NCBI Taxonomy" id="106549"/>
    <lineage>
        <taxon>Eukaryota</taxon>
        <taxon>Viridiplantae</taxon>
        <taxon>Streptophyta</taxon>
        <taxon>Embryophyta</taxon>
        <taxon>Tracheophyta</taxon>
        <taxon>Spermatophyta</taxon>
        <taxon>Magnoliopsida</taxon>
        <taxon>eudicotyledons</taxon>
        <taxon>Gunneridae</taxon>
        <taxon>Pentapetalae</taxon>
        <taxon>rosids</taxon>
        <taxon>fabids</taxon>
        <taxon>Rosales</taxon>
        <taxon>Rosaceae</taxon>
        <taxon>Amygdaloideae</taxon>
        <taxon>Maleae</taxon>
        <taxon>Malus</taxon>
    </lineage>
</organism>
<dbReference type="InterPro" id="IPR050740">
    <property type="entry name" value="Aldehyde_DH_Superfamily"/>
</dbReference>
<accession>A0A540NED9</accession>
<protein>
    <recommendedName>
        <fullName evidence="3">Succinate-semialdehyde dehydrogenase, mitochondrial</fullName>
        <ecNumber evidence="2">1.2.1.24</ecNumber>
    </recommendedName>
    <alternativeName>
        <fullName evidence="5">NAD(+)-dependent succinic semialdehyde dehydrogenase</fullName>
    </alternativeName>
</protein>
<dbReference type="Gene3D" id="3.40.309.10">
    <property type="entry name" value="Aldehyde Dehydrogenase, Chain A, domain 2"/>
    <property type="match status" value="1"/>
</dbReference>
<dbReference type="InterPro" id="IPR016163">
    <property type="entry name" value="Ald_DH_C"/>
</dbReference>
<dbReference type="AlphaFoldDB" id="A0A540NED9"/>
<evidence type="ECO:0000256" key="4">
    <source>
        <dbReference type="ARBA" id="ARBA00023002"/>
    </source>
</evidence>
<dbReference type="InterPro" id="IPR016161">
    <property type="entry name" value="Ald_DH/histidinol_DH"/>
</dbReference>
<dbReference type="EC" id="1.2.1.24" evidence="2"/>
<dbReference type="STRING" id="106549.A0A540NED9"/>
<evidence type="ECO:0000313" key="8">
    <source>
        <dbReference type="Proteomes" id="UP000315295"/>
    </source>
</evidence>
<dbReference type="PANTHER" id="PTHR43353">
    <property type="entry name" value="SUCCINATE-SEMIALDEHYDE DEHYDROGENASE, MITOCHONDRIAL"/>
    <property type="match status" value="1"/>
</dbReference>
<comment type="similarity">
    <text evidence="1">Belongs to the aldehyde dehydrogenase family.</text>
</comment>
<dbReference type="PANTHER" id="PTHR43353:SF5">
    <property type="entry name" value="SUCCINATE-SEMIALDEHYDE DEHYDROGENASE, MITOCHONDRIAL"/>
    <property type="match status" value="1"/>
</dbReference>
<proteinExistence type="inferred from homology"/>